<dbReference type="Pfam" id="PF14547">
    <property type="entry name" value="Hydrophob_seed"/>
    <property type="match status" value="1"/>
</dbReference>
<dbReference type="Gene3D" id="1.10.110.10">
    <property type="entry name" value="Plant lipid-transfer and hydrophobic proteins"/>
    <property type="match status" value="1"/>
</dbReference>
<feature type="chain" id="PRO_5044858930" description="Bifunctional inhibitor/plant lipid transfer protein/seed storage helical domain-containing protein" evidence="1">
    <location>
        <begin position="24"/>
        <end position="142"/>
    </location>
</feature>
<dbReference type="InterPro" id="IPR016140">
    <property type="entry name" value="Bifunc_inhib/LTP/seed_store"/>
</dbReference>
<dbReference type="Proteomes" id="UP001634393">
    <property type="component" value="Unassembled WGS sequence"/>
</dbReference>
<dbReference type="AlphaFoldDB" id="A0ABD3TXP5"/>
<accession>A0ABD3TXP5</accession>
<protein>
    <recommendedName>
        <fullName evidence="2">Bifunctional inhibitor/plant lipid transfer protein/seed storage helical domain-containing protein</fullName>
    </recommendedName>
</protein>
<dbReference type="InterPro" id="IPR027923">
    <property type="entry name" value="Hydrophob_seed_dom"/>
</dbReference>
<dbReference type="InterPro" id="IPR051636">
    <property type="entry name" value="Plant_LTP/defense-related"/>
</dbReference>
<dbReference type="SUPFAM" id="SSF47699">
    <property type="entry name" value="Bifunctional inhibitor/lipid-transfer protein/seed storage 2S albumin"/>
    <property type="match status" value="1"/>
</dbReference>
<keyword evidence="4" id="KW-1185">Reference proteome</keyword>
<feature type="signal peptide" evidence="1">
    <location>
        <begin position="1"/>
        <end position="23"/>
    </location>
</feature>
<organism evidence="3 4">
    <name type="scientific">Penstemon smallii</name>
    <dbReference type="NCBI Taxonomy" id="265156"/>
    <lineage>
        <taxon>Eukaryota</taxon>
        <taxon>Viridiplantae</taxon>
        <taxon>Streptophyta</taxon>
        <taxon>Embryophyta</taxon>
        <taxon>Tracheophyta</taxon>
        <taxon>Spermatophyta</taxon>
        <taxon>Magnoliopsida</taxon>
        <taxon>eudicotyledons</taxon>
        <taxon>Gunneridae</taxon>
        <taxon>Pentapetalae</taxon>
        <taxon>asterids</taxon>
        <taxon>lamiids</taxon>
        <taxon>Lamiales</taxon>
        <taxon>Plantaginaceae</taxon>
        <taxon>Cheloneae</taxon>
        <taxon>Penstemon</taxon>
    </lineage>
</organism>
<comment type="caution">
    <text evidence="3">The sequence shown here is derived from an EMBL/GenBank/DDBJ whole genome shotgun (WGS) entry which is preliminary data.</text>
</comment>
<dbReference type="PANTHER" id="PTHR31731">
    <property type="match status" value="1"/>
</dbReference>
<name>A0ABD3TXP5_9LAMI</name>
<dbReference type="SMART" id="SM00499">
    <property type="entry name" value="AAI"/>
    <property type="match status" value="1"/>
</dbReference>
<evidence type="ECO:0000313" key="4">
    <source>
        <dbReference type="Proteomes" id="UP001634393"/>
    </source>
</evidence>
<evidence type="ECO:0000256" key="1">
    <source>
        <dbReference type="SAM" id="SignalP"/>
    </source>
</evidence>
<keyword evidence="1" id="KW-0732">Signal</keyword>
<proteinExistence type="predicted"/>
<evidence type="ECO:0000313" key="3">
    <source>
        <dbReference type="EMBL" id="KAL3840753.1"/>
    </source>
</evidence>
<dbReference type="EMBL" id="JBJXBP010000003">
    <property type="protein sequence ID" value="KAL3840753.1"/>
    <property type="molecule type" value="Genomic_DNA"/>
</dbReference>
<evidence type="ECO:0000259" key="2">
    <source>
        <dbReference type="SMART" id="SM00499"/>
    </source>
</evidence>
<dbReference type="InterPro" id="IPR036312">
    <property type="entry name" value="Bifun_inhib/LTP/seed_sf"/>
</dbReference>
<sequence length="142" mass="14812">MELKLLLLSLLLFFIISINSSTASTTLLQPADSCGIYCSKPMHPHPLVKPPVTVPPPPGGPTCPIDTLKQLGACVHDLVGGLGANNNKCCPIIAGLVQVEAAACLCATLKIKALNLKIYVPIALQLLLTCGKTPPPGYTCSL</sequence>
<feature type="domain" description="Bifunctional inhibitor/plant lipid transfer protein/seed storage helical" evidence="2">
    <location>
        <begin position="63"/>
        <end position="140"/>
    </location>
</feature>
<dbReference type="CDD" id="cd01958">
    <property type="entry name" value="HPS_like"/>
    <property type="match status" value="1"/>
</dbReference>
<gene>
    <name evidence="3" type="ORF">ACJIZ3_025344</name>
</gene>
<reference evidence="3 4" key="1">
    <citation type="submission" date="2024-12" db="EMBL/GenBank/DDBJ databases">
        <title>The unique morphological basis and parallel evolutionary history of personate flowers in Penstemon.</title>
        <authorList>
            <person name="Depatie T.H."/>
            <person name="Wessinger C.A."/>
        </authorList>
    </citation>
    <scope>NUCLEOTIDE SEQUENCE [LARGE SCALE GENOMIC DNA]</scope>
    <source>
        <strain evidence="3">WTNN_2</strain>
        <tissue evidence="3">Leaf</tissue>
    </source>
</reference>